<evidence type="ECO:0000313" key="5">
    <source>
        <dbReference type="Proteomes" id="UP001162164"/>
    </source>
</evidence>
<dbReference type="Pfam" id="PF14904">
    <property type="entry name" value="FAM86"/>
    <property type="match status" value="1"/>
</dbReference>
<keyword evidence="5" id="KW-1185">Reference proteome</keyword>
<dbReference type="PANTHER" id="PTHR14614">
    <property type="entry name" value="HEPATOCELLULAR CARCINOMA-ASSOCIATED ANTIGEN"/>
    <property type="match status" value="1"/>
</dbReference>
<protein>
    <recommendedName>
        <fullName evidence="3">FAM86 N-terminal domain-containing protein</fullName>
    </recommendedName>
</protein>
<feature type="domain" description="FAM86 N-terminal" evidence="3">
    <location>
        <begin position="12"/>
        <end position="90"/>
    </location>
</feature>
<keyword evidence="2" id="KW-0808">Transferase</keyword>
<evidence type="ECO:0000313" key="4">
    <source>
        <dbReference type="EMBL" id="KAJ8976881.1"/>
    </source>
</evidence>
<reference evidence="4" key="1">
    <citation type="journal article" date="2023" name="Insect Mol. Biol.">
        <title>Genome sequencing provides insights into the evolution of gene families encoding plant cell wall-degrading enzymes in longhorned beetles.</title>
        <authorList>
            <person name="Shin N.R."/>
            <person name="Okamura Y."/>
            <person name="Kirsch R."/>
            <person name="Pauchet Y."/>
        </authorList>
    </citation>
    <scope>NUCLEOTIDE SEQUENCE</scope>
    <source>
        <strain evidence="4">MMC_N1</strain>
    </source>
</reference>
<dbReference type="EMBL" id="JAPWTJ010000614">
    <property type="protein sequence ID" value="KAJ8976881.1"/>
    <property type="molecule type" value="Genomic_DNA"/>
</dbReference>
<comment type="similarity">
    <text evidence="1">Belongs to the class I-like SAM-binding methyltransferase superfamily. EEF2KMT family.</text>
</comment>
<gene>
    <name evidence="4" type="ORF">NQ317_008074</name>
</gene>
<sequence>MESKTTAEKIYDVAKQFLCGVPIKDFDWNDIFKELFYDLQEDLFSKTINSDLVLKYPIQISYQKAFLKHLIESLEKQDSEVHDNLYSAYGRLVALPSNYEHYFKHYSIKKSGKVVSLRENVNLISDGTTGLRTWQASLALSEWALQKDTDLKNKVILELGSGIGLTGLTIAMECSPSCFYFSDCHPSVLKALCDNVKLNIKNVSPTYKSHDVDILDETIHDRCLYCNRNIQPKIFILNILWEQIDEIECRKLGKINTVIASDVVYDTELFPPLIGAIKALALYCDVEEFIFFLYGEKSRHYKAFCSANWTNRLV</sequence>
<dbReference type="Gene3D" id="3.40.50.150">
    <property type="entry name" value="Vaccinia Virus protein VP39"/>
    <property type="match status" value="1"/>
</dbReference>
<proteinExistence type="inferred from homology"/>
<evidence type="ECO:0000259" key="3">
    <source>
        <dbReference type="Pfam" id="PF14904"/>
    </source>
</evidence>
<dbReference type="SUPFAM" id="SSF53335">
    <property type="entry name" value="S-adenosyl-L-methionine-dependent methyltransferases"/>
    <property type="match status" value="1"/>
</dbReference>
<name>A0ABQ9JFD8_9CUCU</name>
<comment type="caution">
    <text evidence="4">The sequence shown here is derived from an EMBL/GenBank/DDBJ whole genome shotgun (WGS) entry which is preliminary data.</text>
</comment>
<organism evidence="4 5">
    <name type="scientific">Molorchus minor</name>
    <dbReference type="NCBI Taxonomy" id="1323400"/>
    <lineage>
        <taxon>Eukaryota</taxon>
        <taxon>Metazoa</taxon>
        <taxon>Ecdysozoa</taxon>
        <taxon>Arthropoda</taxon>
        <taxon>Hexapoda</taxon>
        <taxon>Insecta</taxon>
        <taxon>Pterygota</taxon>
        <taxon>Neoptera</taxon>
        <taxon>Endopterygota</taxon>
        <taxon>Coleoptera</taxon>
        <taxon>Polyphaga</taxon>
        <taxon>Cucujiformia</taxon>
        <taxon>Chrysomeloidea</taxon>
        <taxon>Cerambycidae</taxon>
        <taxon>Lamiinae</taxon>
        <taxon>Monochamini</taxon>
        <taxon>Molorchus</taxon>
    </lineage>
</organism>
<dbReference type="InterPro" id="IPR029426">
    <property type="entry name" value="FAM86_N"/>
</dbReference>
<evidence type="ECO:0000256" key="1">
    <source>
        <dbReference type="ARBA" id="ARBA00005511"/>
    </source>
</evidence>
<dbReference type="InterPro" id="IPR029063">
    <property type="entry name" value="SAM-dependent_MTases_sf"/>
</dbReference>
<dbReference type="PANTHER" id="PTHR14614:SF130">
    <property type="entry name" value="PROTEIN-LYSINE N-METHYLTRANSFERASE EEF2KMT"/>
    <property type="match status" value="1"/>
</dbReference>
<evidence type="ECO:0000256" key="2">
    <source>
        <dbReference type="ARBA" id="ARBA00022679"/>
    </source>
</evidence>
<dbReference type="Pfam" id="PF10294">
    <property type="entry name" value="Methyltransf_16"/>
    <property type="match status" value="1"/>
</dbReference>
<dbReference type="Proteomes" id="UP001162164">
    <property type="component" value="Unassembled WGS sequence"/>
</dbReference>
<accession>A0ABQ9JFD8</accession>
<dbReference type="InterPro" id="IPR019410">
    <property type="entry name" value="Methyltransf_16"/>
</dbReference>